<evidence type="ECO:0000313" key="2">
    <source>
        <dbReference type="Proteomes" id="UP000314294"/>
    </source>
</evidence>
<evidence type="ECO:0000313" key="1">
    <source>
        <dbReference type="EMBL" id="TNN54609.1"/>
    </source>
</evidence>
<organism evidence="1 2">
    <name type="scientific">Liparis tanakae</name>
    <name type="common">Tanaka's snailfish</name>
    <dbReference type="NCBI Taxonomy" id="230148"/>
    <lineage>
        <taxon>Eukaryota</taxon>
        <taxon>Metazoa</taxon>
        <taxon>Chordata</taxon>
        <taxon>Craniata</taxon>
        <taxon>Vertebrata</taxon>
        <taxon>Euteleostomi</taxon>
        <taxon>Actinopterygii</taxon>
        <taxon>Neopterygii</taxon>
        <taxon>Teleostei</taxon>
        <taxon>Neoteleostei</taxon>
        <taxon>Acanthomorphata</taxon>
        <taxon>Eupercaria</taxon>
        <taxon>Perciformes</taxon>
        <taxon>Cottioidei</taxon>
        <taxon>Cottales</taxon>
        <taxon>Liparidae</taxon>
        <taxon>Liparis</taxon>
    </lineage>
</organism>
<dbReference type="Proteomes" id="UP000314294">
    <property type="component" value="Unassembled WGS sequence"/>
</dbReference>
<protein>
    <submittedName>
        <fullName evidence="1">Uncharacterized protein</fullName>
    </submittedName>
</protein>
<dbReference type="AlphaFoldDB" id="A0A4Z2GMR6"/>
<accession>A0A4Z2GMR6</accession>
<gene>
    <name evidence="1" type="ORF">EYF80_035171</name>
</gene>
<sequence>MPVVLGPSPSWSRSTRKTAVWDGGFQGGCFLTSLRCQWTSDGDAMVDVAGGGDTCSVIATR</sequence>
<keyword evidence="2" id="KW-1185">Reference proteome</keyword>
<dbReference type="EMBL" id="SRLO01000479">
    <property type="protein sequence ID" value="TNN54609.1"/>
    <property type="molecule type" value="Genomic_DNA"/>
</dbReference>
<reference evidence="1 2" key="1">
    <citation type="submission" date="2019-03" db="EMBL/GenBank/DDBJ databases">
        <title>First draft genome of Liparis tanakae, snailfish: a comprehensive survey of snailfish specific genes.</title>
        <authorList>
            <person name="Kim W."/>
            <person name="Song I."/>
            <person name="Jeong J.-H."/>
            <person name="Kim D."/>
            <person name="Kim S."/>
            <person name="Ryu S."/>
            <person name="Song J.Y."/>
            <person name="Lee S.K."/>
        </authorList>
    </citation>
    <scope>NUCLEOTIDE SEQUENCE [LARGE SCALE GENOMIC DNA]</scope>
    <source>
        <tissue evidence="1">Muscle</tissue>
    </source>
</reference>
<name>A0A4Z2GMR6_9TELE</name>
<proteinExistence type="predicted"/>
<comment type="caution">
    <text evidence="1">The sequence shown here is derived from an EMBL/GenBank/DDBJ whole genome shotgun (WGS) entry which is preliminary data.</text>
</comment>